<name>A0A0B7FZQ8_THACB</name>
<protein>
    <submittedName>
        <fullName evidence="1">Uncharacterized protein</fullName>
    </submittedName>
</protein>
<dbReference type="AlphaFoldDB" id="A0A0B7FZQ8"/>
<keyword evidence="2" id="KW-1185">Reference proteome</keyword>
<reference evidence="1 2" key="1">
    <citation type="submission" date="2014-11" db="EMBL/GenBank/DDBJ databases">
        <authorList>
            <person name="Wibberg Daniel"/>
        </authorList>
    </citation>
    <scope>NUCLEOTIDE SEQUENCE [LARGE SCALE GENOMIC DNA]</scope>
    <source>
        <strain evidence="1">Rhizoctonia solani AG1-IB 7/3/14</strain>
    </source>
</reference>
<gene>
    <name evidence="1" type="ORF">RSOLAG1IB_10759</name>
</gene>
<organism evidence="1 2">
    <name type="scientific">Thanatephorus cucumeris (strain AG1-IB / isolate 7/3/14)</name>
    <name type="common">Lettuce bottom rot fungus</name>
    <name type="synonym">Rhizoctonia solani</name>
    <dbReference type="NCBI Taxonomy" id="1108050"/>
    <lineage>
        <taxon>Eukaryota</taxon>
        <taxon>Fungi</taxon>
        <taxon>Dikarya</taxon>
        <taxon>Basidiomycota</taxon>
        <taxon>Agaricomycotina</taxon>
        <taxon>Agaricomycetes</taxon>
        <taxon>Cantharellales</taxon>
        <taxon>Ceratobasidiaceae</taxon>
        <taxon>Rhizoctonia</taxon>
        <taxon>Rhizoctonia solani AG-1</taxon>
    </lineage>
</organism>
<accession>A0A0B7FZQ8</accession>
<dbReference type="EMBL" id="LN679181">
    <property type="protein sequence ID" value="CEL63436.1"/>
    <property type="molecule type" value="Genomic_DNA"/>
</dbReference>
<proteinExistence type="predicted"/>
<sequence>MPLDNVIILALLSEDGNYLAVIDTDYREAMSTWDACPQRYARDSPLDVLFVMELKGKTGSYEVFIQRP</sequence>
<evidence type="ECO:0000313" key="2">
    <source>
        <dbReference type="Proteomes" id="UP000059188"/>
    </source>
</evidence>
<evidence type="ECO:0000313" key="1">
    <source>
        <dbReference type="EMBL" id="CEL63436.1"/>
    </source>
</evidence>
<dbReference type="Proteomes" id="UP000059188">
    <property type="component" value="Unassembled WGS sequence"/>
</dbReference>